<keyword evidence="2" id="KW-1185">Reference proteome</keyword>
<proteinExistence type="predicted"/>
<comment type="caution">
    <text evidence="1">The sequence shown here is derived from an EMBL/GenBank/DDBJ whole genome shotgun (WGS) entry which is preliminary data.</text>
</comment>
<sequence length="173" mass="20527">MKLRTMPVMLSLISTLALLFGGWYTYQHFYIKQPVQDFIAAKNDLILNDLKITQDQVVVDIDFKNPEKFVSDYKEINQYMEEQMGGKEILIRLPQYGEKMRDLWEDEYFGVAEAIQTKEYTKIPLMMEEMKKKEQLQQAMAKMDEDFVYLYLQNGTDHLYAVLPLKEEVKDLE</sequence>
<name>A0ABS4GT34_9BACL</name>
<evidence type="ECO:0000313" key="2">
    <source>
        <dbReference type="Proteomes" id="UP001519343"/>
    </source>
</evidence>
<dbReference type="EMBL" id="JAGGKT010000011">
    <property type="protein sequence ID" value="MBP1933399.1"/>
    <property type="molecule type" value="Genomic_DNA"/>
</dbReference>
<protein>
    <submittedName>
        <fullName evidence="1">Uncharacterized protein</fullName>
    </submittedName>
</protein>
<accession>A0ABS4GT34</accession>
<dbReference type="RefSeq" id="WP_209811419.1">
    <property type="nucleotide sequence ID" value="NZ_JAGGKT010000011.1"/>
</dbReference>
<gene>
    <name evidence="1" type="ORF">J2Z37_003412</name>
</gene>
<reference evidence="1 2" key="1">
    <citation type="submission" date="2021-03" db="EMBL/GenBank/DDBJ databases">
        <title>Genomic Encyclopedia of Type Strains, Phase IV (KMG-IV): sequencing the most valuable type-strain genomes for metagenomic binning, comparative biology and taxonomic classification.</title>
        <authorList>
            <person name="Goeker M."/>
        </authorList>
    </citation>
    <scope>NUCLEOTIDE SEQUENCE [LARGE SCALE GENOMIC DNA]</scope>
    <source>
        <strain evidence="1 2">DSM 24738</strain>
    </source>
</reference>
<organism evidence="1 2">
    <name type="scientific">Ammoniphilus resinae</name>
    <dbReference type="NCBI Taxonomy" id="861532"/>
    <lineage>
        <taxon>Bacteria</taxon>
        <taxon>Bacillati</taxon>
        <taxon>Bacillota</taxon>
        <taxon>Bacilli</taxon>
        <taxon>Bacillales</taxon>
        <taxon>Paenibacillaceae</taxon>
        <taxon>Aneurinibacillus group</taxon>
        <taxon>Ammoniphilus</taxon>
    </lineage>
</organism>
<dbReference type="Proteomes" id="UP001519343">
    <property type="component" value="Unassembled WGS sequence"/>
</dbReference>
<evidence type="ECO:0000313" key="1">
    <source>
        <dbReference type="EMBL" id="MBP1933399.1"/>
    </source>
</evidence>